<gene>
    <name evidence="2" type="ORF">GWC95_11975</name>
</gene>
<keyword evidence="1" id="KW-0732">Signal</keyword>
<dbReference type="Gene3D" id="2.160.20.110">
    <property type="match status" value="2"/>
</dbReference>
<dbReference type="RefSeq" id="WP_161818964.1">
    <property type="nucleotide sequence ID" value="NZ_JAACJS010000015.1"/>
</dbReference>
<sequence>MKSKTLIILLPFLAIACTKNGEPNPASNNGNTNGGGGNNGGGNSNANTMVILFENSTFNGTATIVYTDGSSASASFLAGISKLPLSAAKDKIIKSITPQNQSLLLIGRTEGDSIILNYNNGILNFRSPVGGFTPIATYAEFQLINKNAIAPGGRYELKTDLDLMNEEWTALGYSSPDGFYGVFEGGNHKLKNLKQTVSNSSPGGLFSYLNGNRFPVEVRNITISSGSITSSKTNIGGIAGLATGGVTIKGCQNYASLSTNSGTVAFAGGIVGEMGGSVTGGGTVYIKNCANYGEIAATNSTSGGIAGGAVFNVGCVIDSCTNAGIVRGAKIGGIAGGMPNGNGYFPVSGCFNKGNIIAGNTAGGIVGYGAAGISGCHNSGNITCSDGNEVGGIAGRCAAVMNSYNDGLISVNIPEGINAPAIGGVAGNVNAGAAIGKNYNTGNITVAITRVYNSNTIVGGVIGGFPTSSVASLSHCYNKGTITVSGNNPYVIIGGVIGSASFNHSLEYSFNTAPLNSTSGNVGGLIGFASKGNPNVTTVFRCYWLDNAGDNAPYAVANWGNTLPAGTDIKKFSATAWPSAAEGWTTGNGTNNANWKSLGGWNNANPVYPKLFYED</sequence>
<comment type="caution">
    <text evidence="2">The sequence shown here is derived from an EMBL/GenBank/DDBJ whole genome shotgun (WGS) entry which is preliminary data.</text>
</comment>
<accession>A0ABX0A0F4</accession>
<dbReference type="EMBL" id="JAACJS010000015">
    <property type="protein sequence ID" value="NCI50646.1"/>
    <property type="molecule type" value="Genomic_DNA"/>
</dbReference>
<evidence type="ECO:0000256" key="1">
    <source>
        <dbReference type="SAM" id="SignalP"/>
    </source>
</evidence>
<dbReference type="Proteomes" id="UP000753802">
    <property type="component" value="Unassembled WGS sequence"/>
</dbReference>
<feature type="chain" id="PRO_5046403159" evidence="1">
    <location>
        <begin position="22"/>
        <end position="615"/>
    </location>
</feature>
<name>A0ABX0A0F4_9BACT</name>
<organism evidence="2 3">
    <name type="scientific">Sediminibacterium roseum</name>
    <dbReference type="NCBI Taxonomy" id="1978412"/>
    <lineage>
        <taxon>Bacteria</taxon>
        <taxon>Pseudomonadati</taxon>
        <taxon>Bacteroidota</taxon>
        <taxon>Chitinophagia</taxon>
        <taxon>Chitinophagales</taxon>
        <taxon>Chitinophagaceae</taxon>
        <taxon>Sediminibacterium</taxon>
    </lineage>
</organism>
<evidence type="ECO:0000313" key="3">
    <source>
        <dbReference type="Proteomes" id="UP000753802"/>
    </source>
</evidence>
<feature type="signal peptide" evidence="1">
    <location>
        <begin position="1"/>
        <end position="21"/>
    </location>
</feature>
<protein>
    <submittedName>
        <fullName evidence="2">Uncharacterized protein</fullName>
    </submittedName>
</protein>
<keyword evidence="3" id="KW-1185">Reference proteome</keyword>
<reference evidence="2 3" key="1">
    <citation type="submission" date="2020-01" db="EMBL/GenBank/DDBJ databases">
        <title>Genome analysis.</title>
        <authorList>
            <person name="Wu S."/>
            <person name="Wang G."/>
        </authorList>
    </citation>
    <scope>NUCLEOTIDE SEQUENCE [LARGE SCALE GENOMIC DNA]</scope>
    <source>
        <strain evidence="2 3">SYL130</strain>
    </source>
</reference>
<evidence type="ECO:0000313" key="2">
    <source>
        <dbReference type="EMBL" id="NCI50646.1"/>
    </source>
</evidence>
<dbReference type="PROSITE" id="PS51257">
    <property type="entry name" value="PROKAR_LIPOPROTEIN"/>
    <property type="match status" value="1"/>
</dbReference>
<proteinExistence type="predicted"/>